<feature type="region of interest" description="Disordered" evidence="1">
    <location>
        <begin position="122"/>
        <end position="211"/>
    </location>
</feature>
<feature type="compositionally biased region" description="Polar residues" evidence="1">
    <location>
        <begin position="150"/>
        <end position="164"/>
    </location>
</feature>
<evidence type="ECO:0000313" key="4">
    <source>
        <dbReference type="Proteomes" id="UP000541558"/>
    </source>
</evidence>
<feature type="region of interest" description="Disordered" evidence="1">
    <location>
        <begin position="371"/>
        <end position="520"/>
    </location>
</feature>
<feature type="compositionally biased region" description="Low complexity" evidence="1">
    <location>
        <begin position="1"/>
        <end position="14"/>
    </location>
</feature>
<keyword evidence="2" id="KW-0472">Membrane</keyword>
<evidence type="ECO:0000313" key="3">
    <source>
        <dbReference type="EMBL" id="KAF5334991.1"/>
    </source>
</evidence>
<dbReference type="AlphaFoldDB" id="A0A8H5FFL8"/>
<feature type="region of interest" description="Disordered" evidence="1">
    <location>
        <begin position="1"/>
        <end position="98"/>
    </location>
</feature>
<reference evidence="3 4" key="1">
    <citation type="journal article" date="2020" name="ISME J.">
        <title>Uncovering the hidden diversity of litter-decomposition mechanisms in mushroom-forming fungi.</title>
        <authorList>
            <person name="Floudas D."/>
            <person name="Bentzer J."/>
            <person name="Ahren D."/>
            <person name="Johansson T."/>
            <person name="Persson P."/>
            <person name="Tunlid A."/>
        </authorList>
    </citation>
    <scope>NUCLEOTIDE SEQUENCE [LARGE SCALE GENOMIC DNA]</scope>
    <source>
        <strain evidence="3 4">CBS 175.51</strain>
    </source>
</reference>
<feature type="transmembrane region" description="Helical" evidence="2">
    <location>
        <begin position="641"/>
        <end position="660"/>
    </location>
</feature>
<feature type="region of interest" description="Disordered" evidence="1">
    <location>
        <begin position="593"/>
        <end position="619"/>
    </location>
</feature>
<organism evidence="3 4">
    <name type="scientific">Ephemerocybe angulata</name>
    <dbReference type="NCBI Taxonomy" id="980116"/>
    <lineage>
        <taxon>Eukaryota</taxon>
        <taxon>Fungi</taxon>
        <taxon>Dikarya</taxon>
        <taxon>Basidiomycota</taxon>
        <taxon>Agaricomycotina</taxon>
        <taxon>Agaricomycetes</taxon>
        <taxon>Agaricomycetidae</taxon>
        <taxon>Agaricales</taxon>
        <taxon>Agaricineae</taxon>
        <taxon>Psathyrellaceae</taxon>
        <taxon>Ephemerocybe</taxon>
    </lineage>
</organism>
<feature type="compositionally biased region" description="Low complexity" evidence="1">
    <location>
        <begin position="165"/>
        <end position="190"/>
    </location>
</feature>
<keyword evidence="2" id="KW-0812">Transmembrane</keyword>
<dbReference type="OrthoDB" id="1436450at2759"/>
<feature type="transmembrane region" description="Helical" evidence="2">
    <location>
        <begin position="675"/>
        <end position="700"/>
    </location>
</feature>
<protein>
    <submittedName>
        <fullName evidence="3">Uncharacterized protein</fullName>
    </submittedName>
</protein>
<accession>A0A8H5FFL8</accession>
<feature type="compositionally biased region" description="Basic residues" evidence="1">
    <location>
        <begin position="561"/>
        <end position="570"/>
    </location>
</feature>
<proteinExistence type="predicted"/>
<feature type="region of interest" description="Disordered" evidence="1">
    <location>
        <begin position="546"/>
        <end position="576"/>
    </location>
</feature>
<gene>
    <name evidence="3" type="ORF">D9611_010050</name>
</gene>
<name>A0A8H5FFL8_9AGAR</name>
<feature type="compositionally biased region" description="Polar residues" evidence="1">
    <location>
        <begin position="122"/>
        <end position="136"/>
    </location>
</feature>
<feature type="compositionally biased region" description="Low complexity" evidence="1">
    <location>
        <begin position="439"/>
        <end position="448"/>
    </location>
</feature>
<keyword evidence="4" id="KW-1185">Reference proteome</keyword>
<sequence length="817" mass="87325">MSPSPSSSYPPSTSLNATTRRPGSSSSSSSPREAPPHTRGSQSHQHHRSASSNANTLVNSDGHATVPVHASTHDSAPRASGGLPPPPSSYTFSGTNGPAAAVAEGVVGASRANHRSKVSAFSMASTAVDSHSHGTSQPPPSAYPLGAAHRSTNSGSSLTSTVNKPPSQIGPQPRPPSSQKSQSRTGWHPPQAHPPIVPPPHPREQREEAPAPTCCGVMQESVERAREDRYGPQAAAKPQPWVVQKMAVAITFGLMGYAAYVYIGVLVVPMLQEKPAAEGSRREGVGLLVGFSVLWIWMLWSYIKVILTSPGYAKDYVPKTPKPPCITVPPGPSSISGHSPQASQTLSFPPHRLARGIGGPSYEELSLMLAQPSGEGNNGNGKMDSSRQTGTGRSLDLIRSTPAVPLERSHSQPRLSSYSPPHPHPSATNNLAVPRRPNVVARTTSTRTVRSEQSGKRKSKDGNGSGSDALRNFDQGEMVNGHGRATAEEGSDSESEEEGEGVRNRVRANPRERESRASLSLKEAMAMGAAPRAGEDVEAQAGGVDSAAAGAGRMSATGARQRLKRGKPKRPPSGSSSLLCCWWLAEKDPFGETQSKMMLPGSSSGKGKGKGAKPRTYISRRPPMTPVLDPFIRYCDRDGDWTAAFLCCAYIVGSVIPYTVKGFNEPGVDLSPQQIVVVALSALFALFTFTLTVSHVVMIMMGQTTVENMQIQTMRERESEQLGKAYRWWEFRGKARTLREWDREWGRLGTGGGRTAAFRDVQVAALGKSSRLQIATASDSNDITTTGQYYLDFDYDGVLDFTTTQEPSSAPQDISKQ</sequence>
<feature type="compositionally biased region" description="Acidic residues" evidence="1">
    <location>
        <begin position="489"/>
        <end position="499"/>
    </location>
</feature>
<feature type="transmembrane region" description="Helical" evidence="2">
    <location>
        <begin position="284"/>
        <end position="303"/>
    </location>
</feature>
<comment type="caution">
    <text evidence="3">The sequence shown here is derived from an EMBL/GenBank/DDBJ whole genome shotgun (WGS) entry which is preliminary data.</text>
</comment>
<feature type="compositionally biased region" description="Pro residues" evidence="1">
    <location>
        <begin position="191"/>
        <end position="200"/>
    </location>
</feature>
<evidence type="ECO:0000256" key="2">
    <source>
        <dbReference type="SAM" id="Phobius"/>
    </source>
</evidence>
<evidence type="ECO:0000256" key="1">
    <source>
        <dbReference type="SAM" id="MobiDB-lite"/>
    </source>
</evidence>
<dbReference type="EMBL" id="JAACJK010000065">
    <property type="protein sequence ID" value="KAF5334991.1"/>
    <property type="molecule type" value="Genomic_DNA"/>
</dbReference>
<keyword evidence="2" id="KW-1133">Transmembrane helix</keyword>
<dbReference type="Proteomes" id="UP000541558">
    <property type="component" value="Unassembled WGS sequence"/>
</dbReference>
<feature type="transmembrane region" description="Helical" evidence="2">
    <location>
        <begin position="247"/>
        <end position="272"/>
    </location>
</feature>
<feature type="region of interest" description="Disordered" evidence="1">
    <location>
        <begin position="324"/>
        <end position="350"/>
    </location>
</feature>